<keyword evidence="4" id="KW-0969">Cilium</keyword>
<feature type="chain" id="PRO_5046148385" evidence="7">
    <location>
        <begin position="25"/>
        <end position="1543"/>
    </location>
</feature>
<evidence type="ECO:0000256" key="2">
    <source>
        <dbReference type="ARBA" id="ARBA00004496"/>
    </source>
</evidence>
<dbReference type="PROSITE" id="PS51257">
    <property type="entry name" value="PROKAR_LIPOPROTEIN"/>
    <property type="match status" value="1"/>
</dbReference>
<dbReference type="NCBIfam" id="NF012200">
    <property type="entry name" value="choice_anch_D"/>
    <property type="match status" value="1"/>
</dbReference>
<evidence type="ECO:0000259" key="8">
    <source>
        <dbReference type="SMART" id="SM00736"/>
    </source>
</evidence>
<evidence type="ECO:0000256" key="6">
    <source>
        <dbReference type="SAM" id="Phobius"/>
    </source>
</evidence>
<dbReference type="InterPro" id="IPR013783">
    <property type="entry name" value="Ig-like_fold"/>
</dbReference>
<dbReference type="InterPro" id="IPR006644">
    <property type="entry name" value="Cadg"/>
</dbReference>
<feature type="domain" description="Dystroglycan-type cadherin-like" evidence="8">
    <location>
        <begin position="1013"/>
        <end position="1102"/>
    </location>
</feature>
<name>A0ABS0YBI0_9BACT</name>
<evidence type="ECO:0000256" key="7">
    <source>
        <dbReference type="SAM" id="SignalP"/>
    </source>
</evidence>
<keyword evidence="10" id="KW-1185">Reference proteome</keyword>
<dbReference type="Gene3D" id="2.60.40.10">
    <property type="entry name" value="Immunoglobulins"/>
    <property type="match status" value="5"/>
</dbReference>
<accession>A0ABS0YBI0</accession>
<reference evidence="9 10" key="1">
    <citation type="submission" date="2020-12" db="EMBL/GenBank/DDBJ databases">
        <title>Geomonas sp. Red421, isolated from paddy soil.</title>
        <authorList>
            <person name="Xu Z."/>
            <person name="Zhang Z."/>
            <person name="Masuda Y."/>
            <person name="Itoh H."/>
            <person name="Senoo K."/>
        </authorList>
    </citation>
    <scope>NUCLEOTIDE SEQUENCE [LARGE SCALE GENOMIC DNA]</scope>
    <source>
        <strain evidence="9 10">Red421</strain>
    </source>
</reference>
<evidence type="ECO:0000256" key="3">
    <source>
        <dbReference type="ARBA" id="ARBA00022490"/>
    </source>
</evidence>
<dbReference type="InterPro" id="IPR053879">
    <property type="entry name" value="HYDIN_VesB_CFA65-like_Ig"/>
</dbReference>
<gene>
    <name evidence="9" type="ORF">JFN91_05325</name>
</gene>
<keyword evidence="5" id="KW-0966">Cell projection</keyword>
<dbReference type="InterPro" id="IPR015919">
    <property type="entry name" value="Cadherin-like_sf"/>
</dbReference>
<keyword evidence="6" id="KW-0472">Membrane</keyword>
<dbReference type="SMART" id="SM00736">
    <property type="entry name" value="CADG"/>
    <property type="match status" value="1"/>
</dbReference>
<protein>
    <submittedName>
        <fullName evidence="9">Ig domain-containing protein</fullName>
    </submittedName>
</protein>
<evidence type="ECO:0000256" key="5">
    <source>
        <dbReference type="ARBA" id="ARBA00023273"/>
    </source>
</evidence>
<comment type="caution">
    <text evidence="9">The sequence shown here is derived from an EMBL/GenBank/DDBJ whole genome shotgun (WGS) entry which is preliminary data.</text>
</comment>
<comment type="subcellular location">
    <subcellularLocation>
        <location evidence="1">Cell projection</location>
        <location evidence="1">Cilium</location>
    </subcellularLocation>
    <subcellularLocation>
        <location evidence="2">Cytoplasm</location>
    </subcellularLocation>
</comment>
<organism evidence="9 10">
    <name type="scientific">Geomonas anaerohicana</name>
    <dbReference type="NCBI Taxonomy" id="2798583"/>
    <lineage>
        <taxon>Bacteria</taxon>
        <taxon>Pseudomonadati</taxon>
        <taxon>Thermodesulfobacteriota</taxon>
        <taxon>Desulfuromonadia</taxon>
        <taxon>Geobacterales</taxon>
        <taxon>Geobacteraceae</taxon>
        <taxon>Geomonas</taxon>
    </lineage>
</organism>
<dbReference type="Pfam" id="PF05345">
    <property type="entry name" value="He_PIG"/>
    <property type="match status" value="3"/>
</dbReference>
<keyword evidence="6" id="KW-1133">Transmembrane helix</keyword>
<dbReference type="Pfam" id="PF22544">
    <property type="entry name" value="HYDIN_VesB_CFA65-like_Ig"/>
    <property type="match status" value="1"/>
</dbReference>
<evidence type="ECO:0000313" key="10">
    <source>
        <dbReference type="Proteomes" id="UP000614714"/>
    </source>
</evidence>
<dbReference type="EMBL" id="JAEMHL010000002">
    <property type="protein sequence ID" value="MBJ6749625.1"/>
    <property type="molecule type" value="Genomic_DNA"/>
</dbReference>
<dbReference type="InterPro" id="IPR053784">
    <property type="entry name" value="Choice_anch_U_dom"/>
</dbReference>
<feature type="transmembrane region" description="Helical" evidence="6">
    <location>
        <begin position="1507"/>
        <end position="1529"/>
    </location>
</feature>
<dbReference type="SUPFAM" id="SSF49313">
    <property type="entry name" value="Cadherin-like"/>
    <property type="match status" value="3"/>
</dbReference>
<keyword evidence="7" id="KW-0732">Signal</keyword>
<evidence type="ECO:0000313" key="9">
    <source>
        <dbReference type="EMBL" id="MBJ6749625.1"/>
    </source>
</evidence>
<dbReference type="RefSeq" id="WP_199388151.1">
    <property type="nucleotide sequence ID" value="NZ_JAEMHL010000002.1"/>
</dbReference>
<keyword evidence="6" id="KW-0812">Transmembrane</keyword>
<dbReference type="Proteomes" id="UP000614714">
    <property type="component" value="Unassembled WGS sequence"/>
</dbReference>
<evidence type="ECO:0000256" key="4">
    <source>
        <dbReference type="ARBA" id="ARBA00023069"/>
    </source>
</evidence>
<evidence type="ECO:0000256" key="1">
    <source>
        <dbReference type="ARBA" id="ARBA00004138"/>
    </source>
</evidence>
<dbReference type="NCBIfam" id="NF041766">
    <property type="entry name" value="choice_anch_U"/>
    <property type="match status" value="1"/>
</dbReference>
<dbReference type="NCBIfam" id="NF041770">
    <property type="entry name" value="CFI_box_CTERM"/>
    <property type="match status" value="1"/>
</dbReference>
<proteinExistence type="predicted"/>
<dbReference type="InterPro" id="IPR049886">
    <property type="entry name" value="CFI_box_CTERM_dom"/>
</dbReference>
<sequence>MNLKRNLCWILLLVLMTVFTGCSGQDSKAGAKLAGKSTGKVLDSDQQITTDSNDQAQPAVAFDNINHQYLTAWTDSRTAGATSIWGKITFGQNLYADGKLRFDNTTSHVAKVGTPPMTFITTDFQISDVGSVGDKRQPKVAFFPDANTPANSRYLVVWTDSRNGWSQIYGQFLRASDGHYLNQAGVVVNAPANFPITEHVAISLAGTVAVTGSYTAPVTNGTVAIDPTSPKAVVGAGTTFTGRINPGDVFMIAGVAYSVASVTDDTNLTLTTNYAGFPLVNNVPQRVSGLSYFAYGTSTPSATVTGTGTHFVSDGVQKGDRIAINNIWYEIETVDSETQVTMTTPAGYNYSGAGLPYKITAHTNQTDPDVIYNSVTNKFVVSWVDISDLDTQHTAELQGATCSNSVLVNYVAYPFVDNNVIRSVTITPMGGVLSAKSSVSTLVLTSDFSDSGNAITAAWRSQLAESKPKLAFNPSTGENYFAWSGINSLVGLTVAYTKDNNGATCTYKAPVFTGSNVDATPKIKVRRNAGLGLVTDYSFGTDATSPTLAVDPNKYRMLIGWEENSTAAVTGKDIQAQLFDITSFVPYGSLIYVSKAIGDQSAPAAAFDSVNSRYLVAWEDARNQSANISNIDVYGQFVDPQGNLSGGNTIITVGEGNQLAPAVSFGDVYFRKFMVVWTDGRLNNNSDITAQLLEYSTLPQLVITDAQGNPIFNGAIDFGNVDITTATPYKDINFKIRNDGNSQLTINSITDPAAPFSLMTPKPVTVSPGTSADMTVRFTPTGAGSFAGSPSNNYKMTFNSNGGTAVIYLSGAGIGTRALSIDSTALPDATAGQPYPTTTLTANGGVTPYSKWTVISGSLPLGMNDITTDANGNGVLSGTVDPAALSSYTFTVKVTDNAGVTSTKTFTINVTSLSIDNTTLKPWTQLHSGYREQLTATFNGTQVPTNSVSWKALSSVPQGLHLNADGSITDDVTGPLIAGTNNILVEASYTDNANKTYKATKTVSITINPALSITTTSLPAVVVGTSYTQQLAMVGGTPSFSWTLKDGTTLPPGIQMNPSTGALTGTPTGTGTTNFTVVVTDATGATTERSFSVTVNPTLSISTISLPAVMTGSSYTQQLVGIGGTKPYTWSVSGNLPPGVVLDGATGVLSGTATGAGNYDFVVQLKDADGTAVNKLLTITVNSPGVSSSSVVYQTGGIDSSFYAFGGKLTNSNTSSTTVTIINNGSSAVTFTEVSTTDPTTFQANVQTNYPVASGGSLPVSIVFTPKAIRNYTATLNIKDSSGSVYPLTLTGNGVSSVAAFNATPGSVTGSSTIAYATIPASFVASNKPANFNISSVTGIRIDNIQAAGTVNVDVTFASLPANPEFYKVVNNVWTPIIPVGGAAVGNTATFKIYDNNDLYDSDGRAGFIQDPIVVGTTGTPTTDPGTTTPPPSGSGKSGCFIATAAYGSYLDPQVVVLRHFRDNVLLKSAPGRAFVSFYYKHSPPIADFIYEHGFLRMLTRWALTPLIFAVKYPLALLLLPVGVLFYRLRNLRVAAPARESVQ</sequence>
<keyword evidence="3" id="KW-0963">Cytoplasm</keyword>
<feature type="signal peptide" evidence="7">
    <location>
        <begin position="1"/>
        <end position="24"/>
    </location>
</feature>